<dbReference type="Pfam" id="PF15261">
    <property type="entry name" value="JHY"/>
    <property type="match status" value="1"/>
</dbReference>
<feature type="region of interest" description="Disordered" evidence="1">
    <location>
        <begin position="1"/>
        <end position="20"/>
    </location>
</feature>
<feature type="compositionally biased region" description="Basic and acidic residues" evidence="1">
    <location>
        <begin position="305"/>
        <end position="315"/>
    </location>
</feature>
<dbReference type="GeneTree" id="ENSGT00390000002823"/>
<sequence>MNLAPPSEEQRDLFDSLESDTASLRQEERTCVRAEGVCDSLEEFTLLEKLTAAEDVAEVPRPCINDDYADLRYDPNWRKRLGCTNNLIGGIRAQLTQELLQISEEGLGKDVSGEEYIHYDISQHPPANILISECPSSPFHLHPPQQHSTDTYLEVADLSDSQKKLSIKNQIPSSGPFRQSSGKEISVQCGQEHVIPSQDDSANRSVKQYQKTFTHSKQYSTHSSKSKPARPRNDIVERNRLTLGINKTKKDSYLSLHRQQEDKQKATEKVCESPAESSSTGSLESRDDILDPELMWQQQTQQLKIQDHGETELHQKGARAKTRSHTREGRKYLSPGMDPPSGRKKHPHAAEAPLIDESGTVSTSATPPPQPEHFPPAHGSPTANLNINVNAPAEPPPFLNRSRQENVLAQPSPKAPPWRGRPGLYNPSPFIGARHTHGLQPPRDAAERPSVVPQAAAMLHISSPLADTGRQRRMKLLPQVYGQEDTSPRHLRRVLNPDPAEEDPALPNDQFRSPGRPSDAQSPGSYVVLPPIGRSSPGCPEGYLAQMDKKANYKVYSLQDYRHIKQEVRLGGLGPNNTVAEATAENIRRQKLYSNVIREQNKKISRIPFLPASSPASGGNGDTVPRIKALEYARTIARPKVRPHPTEEQRGKGGVFCDDGTYPPEQDLSQLAVLESLWKRHKEEKQAVAQFRAQAV</sequence>
<feature type="compositionally biased region" description="Basic and acidic residues" evidence="1">
    <location>
        <begin position="248"/>
        <end position="271"/>
    </location>
</feature>
<dbReference type="PANTHER" id="PTHR14726:SF1">
    <property type="entry name" value="JHY PROTEIN HOMOLOG"/>
    <property type="match status" value="1"/>
</dbReference>
<dbReference type="Proteomes" id="UP000694580">
    <property type="component" value="Chromosome 6"/>
</dbReference>
<evidence type="ECO:0000313" key="2">
    <source>
        <dbReference type="Ensembl" id="ENSDCDP00010014343.1"/>
    </source>
</evidence>
<evidence type="ECO:0000256" key="1">
    <source>
        <dbReference type="SAM" id="MobiDB-lite"/>
    </source>
</evidence>
<reference evidence="2" key="3">
    <citation type="submission" date="2025-09" db="UniProtKB">
        <authorList>
            <consortium name="Ensembl"/>
        </authorList>
    </citation>
    <scope>IDENTIFICATION</scope>
</reference>
<organism evidence="2 3">
    <name type="scientific">Denticeps clupeoides</name>
    <name type="common">denticle herring</name>
    <dbReference type="NCBI Taxonomy" id="299321"/>
    <lineage>
        <taxon>Eukaryota</taxon>
        <taxon>Metazoa</taxon>
        <taxon>Chordata</taxon>
        <taxon>Craniata</taxon>
        <taxon>Vertebrata</taxon>
        <taxon>Euteleostomi</taxon>
        <taxon>Actinopterygii</taxon>
        <taxon>Neopterygii</taxon>
        <taxon>Teleostei</taxon>
        <taxon>Clupei</taxon>
        <taxon>Clupeiformes</taxon>
        <taxon>Denticipitoidei</taxon>
        <taxon>Denticipitidae</taxon>
        <taxon>Denticeps</taxon>
    </lineage>
</organism>
<proteinExistence type="predicted"/>
<dbReference type="RefSeq" id="XP_028839843.1">
    <property type="nucleotide sequence ID" value="XM_028984010.1"/>
</dbReference>
<accession>A0AAY4B009</accession>
<dbReference type="AlphaFoldDB" id="A0AAY4B009"/>
<feature type="compositionally biased region" description="Basic and acidic residues" evidence="1">
    <location>
        <begin position="231"/>
        <end position="240"/>
    </location>
</feature>
<feature type="region of interest" description="Disordered" evidence="1">
    <location>
        <begin position="480"/>
        <end position="525"/>
    </location>
</feature>
<protein>
    <submittedName>
        <fullName evidence="2">Uncharacterized protein</fullName>
    </submittedName>
</protein>
<feature type="region of interest" description="Disordered" evidence="1">
    <location>
        <begin position="642"/>
        <end position="662"/>
    </location>
</feature>
<dbReference type="GO" id="GO:0035082">
    <property type="term" value="P:axoneme assembly"/>
    <property type="evidence" value="ECO:0007669"/>
    <property type="project" value="TreeGrafter"/>
</dbReference>
<dbReference type="Ensembl" id="ENSDCDT00010015118.1">
    <property type="protein sequence ID" value="ENSDCDP00010014343.1"/>
    <property type="gene ID" value="ENSDCDG00010006569.1"/>
</dbReference>
<dbReference type="GeneID" id="114792675"/>
<keyword evidence="3" id="KW-1185">Reference proteome</keyword>
<feature type="region of interest" description="Disordered" evidence="1">
    <location>
        <begin position="194"/>
        <end position="285"/>
    </location>
</feature>
<reference evidence="2 3" key="1">
    <citation type="submission" date="2020-06" db="EMBL/GenBank/DDBJ databases">
        <authorList>
            <consortium name="Wellcome Sanger Institute Data Sharing"/>
        </authorList>
    </citation>
    <scope>NUCLEOTIDE SEQUENCE [LARGE SCALE GENOMIC DNA]</scope>
</reference>
<reference evidence="2" key="2">
    <citation type="submission" date="2025-08" db="UniProtKB">
        <authorList>
            <consortium name="Ensembl"/>
        </authorList>
    </citation>
    <scope>IDENTIFICATION</scope>
</reference>
<feature type="region of interest" description="Disordered" evidence="1">
    <location>
        <begin position="299"/>
        <end position="400"/>
    </location>
</feature>
<gene>
    <name evidence="2" type="primary">JHY</name>
</gene>
<dbReference type="PANTHER" id="PTHR14726">
    <property type="entry name" value="JHY PROTEIN HOMOLOG"/>
    <property type="match status" value="1"/>
</dbReference>
<dbReference type="InterPro" id="IPR027968">
    <property type="entry name" value="JHY"/>
</dbReference>
<feature type="compositionally biased region" description="Polar residues" evidence="1">
    <location>
        <begin position="198"/>
        <end position="223"/>
    </location>
</feature>
<name>A0AAY4B009_9TELE</name>
<evidence type="ECO:0000313" key="3">
    <source>
        <dbReference type="Proteomes" id="UP000694580"/>
    </source>
</evidence>